<reference evidence="1" key="1">
    <citation type="submission" date="2023-10" db="EMBL/GenBank/DDBJ databases">
        <title>Chromosome-level genome of the transformable northern wattle, Acacia crassicarpa.</title>
        <authorList>
            <person name="Massaro I."/>
            <person name="Sinha N.R."/>
            <person name="Poethig S."/>
            <person name="Leichty A.R."/>
        </authorList>
    </citation>
    <scope>NUCLEOTIDE SEQUENCE</scope>
    <source>
        <strain evidence="1">Acra3RX</strain>
        <tissue evidence="1">Leaf</tissue>
    </source>
</reference>
<keyword evidence="2" id="KW-1185">Reference proteome</keyword>
<protein>
    <submittedName>
        <fullName evidence="1">Uncharacterized protein</fullName>
    </submittedName>
</protein>
<name>A0AAE1MRV8_9FABA</name>
<accession>A0AAE1MRV8</accession>
<dbReference type="AlphaFoldDB" id="A0AAE1MRV8"/>
<organism evidence="1 2">
    <name type="scientific">Acacia crassicarpa</name>
    <name type="common">northern wattle</name>
    <dbReference type="NCBI Taxonomy" id="499986"/>
    <lineage>
        <taxon>Eukaryota</taxon>
        <taxon>Viridiplantae</taxon>
        <taxon>Streptophyta</taxon>
        <taxon>Embryophyta</taxon>
        <taxon>Tracheophyta</taxon>
        <taxon>Spermatophyta</taxon>
        <taxon>Magnoliopsida</taxon>
        <taxon>eudicotyledons</taxon>
        <taxon>Gunneridae</taxon>
        <taxon>Pentapetalae</taxon>
        <taxon>rosids</taxon>
        <taxon>fabids</taxon>
        <taxon>Fabales</taxon>
        <taxon>Fabaceae</taxon>
        <taxon>Caesalpinioideae</taxon>
        <taxon>mimosoid clade</taxon>
        <taxon>Acacieae</taxon>
        <taxon>Acacia</taxon>
    </lineage>
</organism>
<dbReference type="Proteomes" id="UP001293593">
    <property type="component" value="Unassembled WGS sequence"/>
</dbReference>
<proteinExistence type="predicted"/>
<gene>
    <name evidence="1" type="ORF">QN277_017459</name>
</gene>
<dbReference type="EMBL" id="JAWXYG010000004">
    <property type="protein sequence ID" value="KAK4274195.1"/>
    <property type="molecule type" value="Genomic_DNA"/>
</dbReference>
<sequence>MNSDSERKHETSWLKKNCLFFGASLLECLTYVKAFFIGQTKKVKARNEAEATAAELETQKMQVEAADAAEQTKTKLNKSS</sequence>
<evidence type="ECO:0000313" key="2">
    <source>
        <dbReference type="Proteomes" id="UP001293593"/>
    </source>
</evidence>
<evidence type="ECO:0000313" key="1">
    <source>
        <dbReference type="EMBL" id="KAK4274195.1"/>
    </source>
</evidence>
<comment type="caution">
    <text evidence="1">The sequence shown here is derived from an EMBL/GenBank/DDBJ whole genome shotgun (WGS) entry which is preliminary data.</text>
</comment>